<dbReference type="HOGENOM" id="CLU_432198_0_0_1"/>
<comment type="caution">
    <text evidence="7">The sequence shown here is derived from an EMBL/GenBank/DDBJ whole genome shotgun (WGS) entry which is preliminary data.</text>
</comment>
<dbReference type="SUPFAM" id="SSF52540">
    <property type="entry name" value="P-loop containing nucleoside triphosphate hydrolases"/>
    <property type="match status" value="1"/>
</dbReference>
<dbReference type="NCBIfam" id="TIGR00231">
    <property type="entry name" value="small_GTP"/>
    <property type="match status" value="1"/>
</dbReference>
<dbReference type="GO" id="GO:0030131">
    <property type="term" value="C:clathrin adaptor complex"/>
    <property type="evidence" value="ECO:0007669"/>
    <property type="project" value="InterPro"/>
</dbReference>
<dbReference type="GO" id="GO:0016192">
    <property type="term" value="P:vesicle-mediated transport"/>
    <property type="evidence" value="ECO:0007669"/>
    <property type="project" value="InterPro"/>
</dbReference>
<dbReference type="PROSITE" id="PS51072">
    <property type="entry name" value="MHD"/>
    <property type="match status" value="1"/>
</dbReference>
<dbReference type="InterPro" id="IPR005225">
    <property type="entry name" value="Small_GTP-bd"/>
</dbReference>
<dbReference type="Gene3D" id="3.40.50.300">
    <property type="entry name" value="P-loop containing nucleotide triphosphate hydrolases"/>
    <property type="match status" value="1"/>
</dbReference>
<evidence type="ECO:0000256" key="1">
    <source>
        <dbReference type="ARBA" id="ARBA00004308"/>
    </source>
</evidence>
<dbReference type="InterPro" id="IPR031168">
    <property type="entry name" value="G_TrmE"/>
</dbReference>
<proteinExistence type="predicted"/>
<dbReference type="CDD" id="cd14837">
    <property type="entry name" value="AP3_Mu_N"/>
    <property type="match status" value="1"/>
</dbReference>
<dbReference type="InterPro" id="IPR006073">
    <property type="entry name" value="GTP-bd"/>
</dbReference>
<evidence type="ECO:0000259" key="6">
    <source>
        <dbReference type="PROSITE" id="PS51709"/>
    </source>
</evidence>
<dbReference type="InterPro" id="IPR027417">
    <property type="entry name" value="P-loop_NTPase"/>
</dbReference>
<dbReference type="OrthoDB" id="870at2759"/>
<dbReference type="InterPro" id="IPR036168">
    <property type="entry name" value="AP2_Mu_C_sf"/>
</dbReference>
<evidence type="ECO:0000259" key="5">
    <source>
        <dbReference type="PROSITE" id="PS51072"/>
    </source>
</evidence>
<name>A0A060SIA5_PYCCI</name>
<dbReference type="InterPro" id="IPR028565">
    <property type="entry name" value="MHD"/>
</dbReference>
<comment type="subcellular location">
    <subcellularLocation>
        <location evidence="1">Endomembrane system</location>
    </subcellularLocation>
</comment>
<dbReference type="Pfam" id="PF01926">
    <property type="entry name" value="MMR_HSR1"/>
    <property type="match status" value="1"/>
</dbReference>
<dbReference type="PRINTS" id="PR00314">
    <property type="entry name" value="CLATHRINADPT"/>
</dbReference>
<evidence type="ECO:0000256" key="3">
    <source>
        <dbReference type="ARBA" id="ARBA00022927"/>
    </source>
</evidence>
<protein>
    <recommendedName>
        <fullName evidence="9">MHD domain-containing protein</fullName>
    </recommendedName>
</protein>
<sequence length="633" mass="70306">MNKVWYTFIGPCHKQAELHVAKERVLRLRDTIAHHLDDKRKGEIMRSGIRLAIFGPPNAGKSSLLNFLAQREAAIVTPVPGTTRDILELSLDIGGLPVIVADTAGLRSTDDIVEKIGVERARKLVDSSDVSLCVLPAHEVLVYSAEHGWELRIPPSISSLLKDDTLILLNKIDLLPPDSRPSLSVSLPRGDVWYNLFTEGASHTEEPLVTHARHRAHLQSALQHLDEFLEIPPEDVVLAAEELRRAIAQSGFHSFPPAYPLLHIDALNNALASVAHPDDVDPVLGDVDPMYAFAFLQTFLDILHEYFGHISAETLKENFDVVYQLLEETLDSGGHPLTTSPNALRDIVIPPSLLNKVLSVAGVSGLATSSANSHPFASPIPWRKVGVRYNNNEILFDVIETLDAIVNKNGTTTVSSVWGRVESNCKLSGTPDLLLTFSNASTLHDCSFHPCVRLQRWARDKVLSFVPPDGKFKLMEYRYAPVSASSLNQVSVPFILRPTVKVEERGGSFEVALSSRLTTRTMENVYVELYLGEGATGASCITSHSTSWSFNPRTLTLIWELKMLVPSASYTLRGSFTSSVETPRPSRAFRVRFEIPQHNFSAMRIEQLKLTGENYKPYKGMRGNSFGDIEWRW</sequence>
<dbReference type="InterPro" id="IPR011012">
    <property type="entry name" value="Longin-like_dom_sf"/>
</dbReference>
<accession>A0A060SIA5</accession>
<evidence type="ECO:0008006" key="9">
    <source>
        <dbReference type="Google" id="ProtNLM"/>
    </source>
</evidence>
<dbReference type="PROSITE" id="PS00990">
    <property type="entry name" value="CLAT_ADAPTOR_M_1"/>
    <property type="match status" value="1"/>
</dbReference>
<dbReference type="AlphaFoldDB" id="A0A060SIA5"/>
<reference evidence="7" key="1">
    <citation type="submission" date="2014-01" db="EMBL/GenBank/DDBJ databases">
        <title>The genome of the white-rot fungus Pycnoporus cinnabarinus: a basidiomycete model with a versatile arsenal for lignocellulosic biomass breakdown.</title>
        <authorList>
            <person name="Levasseur A."/>
            <person name="Lomascolo A."/>
            <person name="Ruiz-Duenas F.J."/>
            <person name="Uzan E."/>
            <person name="Piumi F."/>
            <person name="Kues U."/>
            <person name="Ram A.F.J."/>
            <person name="Murat C."/>
            <person name="Haon M."/>
            <person name="Benoit I."/>
            <person name="Arfi Y."/>
            <person name="Chevret D."/>
            <person name="Drula E."/>
            <person name="Kwon M.J."/>
            <person name="Gouret P."/>
            <person name="Lesage-Meessen L."/>
            <person name="Lombard V."/>
            <person name="Mariette J."/>
            <person name="Noirot C."/>
            <person name="Park J."/>
            <person name="Patyshakuliyeva A."/>
            <person name="Wieneger R.A.B."/>
            <person name="Wosten H.A.B."/>
            <person name="Martin F."/>
            <person name="Coutinho P.M."/>
            <person name="de Vries R."/>
            <person name="Martinez A.T."/>
            <person name="Klopp C."/>
            <person name="Pontarotti P."/>
            <person name="Henrissat B."/>
            <person name="Record E."/>
        </authorList>
    </citation>
    <scope>NUCLEOTIDE SEQUENCE [LARGE SCALE GENOMIC DNA]</scope>
    <source>
        <strain evidence="7">BRFM137</strain>
    </source>
</reference>
<keyword evidence="4" id="KW-0472">Membrane</keyword>
<feature type="domain" description="TrmE-type G" evidence="6">
    <location>
        <begin position="48"/>
        <end position="217"/>
    </location>
</feature>
<organism evidence="7 8">
    <name type="scientific">Pycnoporus cinnabarinus</name>
    <name type="common">Cinnabar-red polypore</name>
    <name type="synonym">Trametes cinnabarina</name>
    <dbReference type="NCBI Taxonomy" id="5643"/>
    <lineage>
        <taxon>Eukaryota</taxon>
        <taxon>Fungi</taxon>
        <taxon>Dikarya</taxon>
        <taxon>Basidiomycota</taxon>
        <taxon>Agaricomycotina</taxon>
        <taxon>Agaricomycetes</taxon>
        <taxon>Polyporales</taxon>
        <taxon>Polyporaceae</taxon>
        <taxon>Trametes</taxon>
    </lineage>
</organism>
<dbReference type="InterPro" id="IPR001392">
    <property type="entry name" value="Clathrin_mu"/>
</dbReference>
<evidence type="ECO:0000256" key="4">
    <source>
        <dbReference type="ARBA" id="ARBA00023136"/>
    </source>
</evidence>
<dbReference type="CDD" id="cd09252">
    <property type="entry name" value="AP-3_Mu3_Cterm"/>
    <property type="match status" value="1"/>
</dbReference>
<gene>
    <name evidence="7" type="ORF">BN946_scf185043.g190</name>
</gene>
<dbReference type="Gene3D" id="3.30.450.60">
    <property type="match status" value="1"/>
</dbReference>
<evidence type="ECO:0000313" key="8">
    <source>
        <dbReference type="Proteomes" id="UP000029665"/>
    </source>
</evidence>
<keyword evidence="2" id="KW-0813">Transport</keyword>
<dbReference type="GO" id="GO:0005525">
    <property type="term" value="F:GTP binding"/>
    <property type="evidence" value="ECO:0007669"/>
    <property type="project" value="InterPro"/>
</dbReference>
<keyword evidence="8" id="KW-1185">Reference proteome</keyword>
<dbReference type="Pfam" id="PF00928">
    <property type="entry name" value="Adap_comp_sub"/>
    <property type="match status" value="1"/>
</dbReference>
<dbReference type="Gene3D" id="1.20.120.430">
    <property type="entry name" value="tRNA modification GTPase MnmE domain 2"/>
    <property type="match status" value="1"/>
</dbReference>
<dbReference type="SUPFAM" id="SSF49447">
    <property type="entry name" value="Second domain of Mu2 adaptin subunit (ap50) of ap2 adaptor"/>
    <property type="match status" value="1"/>
</dbReference>
<feature type="domain" description="MHD" evidence="5">
    <location>
        <begin position="391"/>
        <end position="633"/>
    </location>
</feature>
<dbReference type="Proteomes" id="UP000029665">
    <property type="component" value="Unassembled WGS sequence"/>
</dbReference>
<dbReference type="CDD" id="cd04164">
    <property type="entry name" value="trmE"/>
    <property type="match status" value="1"/>
</dbReference>
<dbReference type="InterPro" id="IPR027368">
    <property type="entry name" value="MnmE_dom2"/>
</dbReference>
<dbReference type="PROSITE" id="PS51709">
    <property type="entry name" value="G_TRME"/>
    <property type="match status" value="1"/>
</dbReference>
<dbReference type="EMBL" id="CCBP010000125">
    <property type="protein sequence ID" value="CDO74140.1"/>
    <property type="molecule type" value="Genomic_DNA"/>
</dbReference>
<dbReference type="PANTHER" id="PTHR10529">
    <property type="entry name" value="AP COMPLEX SUBUNIT MU"/>
    <property type="match status" value="1"/>
</dbReference>
<dbReference type="InterPro" id="IPR018240">
    <property type="entry name" value="Clathrin_mu_CS"/>
</dbReference>
<evidence type="ECO:0000313" key="7">
    <source>
        <dbReference type="EMBL" id="CDO74140.1"/>
    </source>
</evidence>
<evidence type="ECO:0000256" key="2">
    <source>
        <dbReference type="ARBA" id="ARBA00022448"/>
    </source>
</evidence>
<dbReference type="GO" id="GO:0006886">
    <property type="term" value="P:intracellular protein transport"/>
    <property type="evidence" value="ECO:0007669"/>
    <property type="project" value="InterPro"/>
</dbReference>
<dbReference type="GO" id="GO:0012505">
    <property type="term" value="C:endomembrane system"/>
    <property type="evidence" value="ECO:0007669"/>
    <property type="project" value="UniProtKB-SubCell"/>
</dbReference>
<dbReference type="InterPro" id="IPR050431">
    <property type="entry name" value="Adaptor_comp_med_subunit"/>
</dbReference>
<dbReference type="Gene3D" id="2.60.40.1170">
    <property type="entry name" value="Mu homology domain, subdomain B"/>
    <property type="match status" value="2"/>
</dbReference>
<keyword evidence="3" id="KW-0653">Protein transport</keyword>
<dbReference type="STRING" id="5643.A0A060SIA5"/>
<dbReference type="SUPFAM" id="SSF64356">
    <property type="entry name" value="SNARE-like"/>
    <property type="match status" value="1"/>
</dbReference>